<dbReference type="InterPro" id="IPR020826">
    <property type="entry name" value="Transketolase_BS"/>
</dbReference>
<reference evidence="6" key="1">
    <citation type="journal article" date="2020" name="ISME J.">
        <title>Gammaproteobacteria mediating utilization of methyl-, sulfur- and petroleum organic compounds in deep ocean hydrothermal plumes.</title>
        <authorList>
            <person name="Zhou Z."/>
            <person name="Liu Y."/>
            <person name="Pan J."/>
            <person name="Cron B.R."/>
            <person name="Toner B.M."/>
            <person name="Anantharaman K."/>
            <person name="Breier J.A."/>
            <person name="Dick G.J."/>
            <person name="Li M."/>
        </authorList>
    </citation>
    <scope>NUCLEOTIDE SEQUENCE</scope>
    <source>
        <strain evidence="6">SZUA-1501</strain>
    </source>
</reference>
<dbReference type="InterPro" id="IPR051157">
    <property type="entry name" value="PDH/Transketolase"/>
</dbReference>
<evidence type="ECO:0000256" key="2">
    <source>
        <dbReference type="ARBA" id="ARBA00007131"/>
    </source>
</evidence>
<dbReference type="CDD" id="cd07033">
    <property type="entry name" value="TPP_PYR_DXS_TK_like"/>
    <property type="match status" value="1"/>
</dbReference>
<evidence type="ECO:0000313" key="6">
    <source>
        <dbReference type="EMBL" id="HIP97810.1"/>
    </source>
</evidence>
<dbReference type="Proteomes" id="UP000606463">
    <property type="component" value="Unassembled WGS sequence"/>
</dbReference>
<evidence type="ECO:0000259" key="5">
    <source>
        <dbReference type="SMART" id="SM00861"/>
    </source>
</evidence>
<evidence type="ECO:0000256" key="1">
    <source>
        <dbReference type="ARBA" id="ARBA00001964"/>
    </source>
</evidence>
<dbReference type="PROSITE" id="PS00802">
    <property type="entry name" value="TRANSKETOLASE_2"/>
    <property type="match status" value="1"/>
</dbReference>
<proteinExistence type="inferred from homology"/>
<dbReference type="Pfam" id="PF02779">
    <property type="entry name" value="Transket_pyr"/>
    <property type="match status" value="1"/>
</dbReference>
<evidence type="ECO:0000256" key="4">
    <source>
        <dbReference type="ARBA" id="ARBA00023052"/>
    </source>
</evidence>
<dbReference type="InterPro" id="IPR005475">
    <property type="entry name" value="Transketolase-like_Pyr-bd"/>
</dbReference>
<name>A0A9D1CEF0_AQUAO</name>
<evidence type="ECO:0000313" key="7">
    <source>
        <dbReference type="Proteomes" id="UP000606463"/>
    </source>
</evidence>
<comment type="caution">
    <text evidence="6">The sequence shown here is derived from an EMBL/GenBank/DDBJ whole genome shotgun (WGS) entry which is preliminary data.</text>
</comment>
<dbReference type="FunFam" id="3.40.50.970:FF:000129">
    <property type="entry name" value="Transketolase"/>
    <property type="match status" value="1"/>
</dbReference>
<feature type="domain" description="Transketolase-like pyrimidine-binding" evidence="5">
    <location>
        <begin position="11"/>
        <end position="177"/>
    </location>
</feature>
<protein>
    <submittedName>
        <fullName evidence="6">Transketolase family protein</fullName>
    </submittedName>
</protein>
<evidence type="ECO:0000256" key="3">
    <source>
        <dbReference type="ARBA" id="ARBA00022679"/>
    </source>
</evidence>
<gene>
    <name evidence="6" type="ORF">EYH37_00350</name>
</gene>
<comment type="similarity">
    <text evidence="2">Belongs to the transketolase family.</text>
</comment>
<dbReference type="InterPro" id="IPR009014">
    <property type="entry name" value="Transketo_C/PFOR_II"/>
</dbReference>
<dbReference type="Gene3D" id="3.40.50.970">
    <property type="match status" value="1"/>
</dbReference>
<dbReference type="InterPro" id="IPR029061">
    <property type="entry name" value="THDP-binding"/>
</dbReference>
<sequence length="320" mass="35229">MFLYTKDAPKGDLRKIYGETLVELGKKDPKLCVVDGDLSTSTKTAVFGKEFPERFFNVGIDEQNLIGVASGLAYDKDRVVFASSFSIFLTGRPWEVIRQHIGYNELPVKLVATHAGITVGPDGASHQMNEDIAIMRAIPNMRVVVPADSNILKKMLYKAYETPGPFYIRLSREKFPIVYPEDVEFEIGGGFLLREGRDVTIVAVGLMVSHALDTATILEEKYGISAEVIDPVSVKPIDVNLLAESAKKTSKVVTVEEHSIIGGLGEAVASALAESYPVPIKRIGIPDTYGESGTAGELLRKFELMPDQLAERIYNWLKTF</sequence>
<dbReference type="Pfam" id="PF02780">
    <property type="entry name" value="Transketolase_C"/>
    <property type="match status" value="1"/>
</dbReference>
<dbReference type="EMBL" id="DQVE01000002">
    <property type="protein sequence ID" value="HIP97810.1"/>
    <property type="molecule type" value="Genomic_DNA"/>
</dbReference>
<dbReference type="AlphaFoldDB" id="A0A9D1CEF0"/>
<keyword evidence="3" id="KW-0808">Transferase</keyword>
<dbReference type="Gene3D" id="3.40.50.920">
    <property type="match status" value="1"/>
</dbReference>
<dbReference type="InterPro" id="IPR033248">
    <property type="entry name" value="Transketolase_C"/>
</dbReference>
<organism evidence="6 7">
    <name type="scientific">Aquifex aeolicus</name>
    <dbReference type="NCBI Taxonomy" id="63363"/>
    <lineage>
        <taxon>Bacteria</taxon>
        <taxon>Pseudomonadati</taxon>
        <taxon>Aquificota</taxon>
        <taxon>Aquificia</taxon>
        <taxon>Aquificales</taxon>
        <taxon>Aquificaceae</taxon>
        <taxon>Aquifex</taxon>
    </lineage>
</organism>
<keyword evidence="4" id="KW-0786">Thiamine pyrophosphate</keyword>
<dbReference type="SUPFAM" id="SSF52922">
    <property type="entry name" value="TK C-terminal domain-like"/>
    <property type="match status" value="1"/>
</dbReference>
<dbReference type="SUPFAM" id="SSF52518">
    <property type="entry name" value="Thiamin diphosphate-binding fold (THDP-binding)"/>
    <property type="match status" value="1"/>
</dbReference>
<dbReference type="GO" id="GO:0016740">
    <property type="term" value="F:transferase activity"/>
    <property type="evidence" value="ECO:0007669"/>
    <property type="project" value="UniProtKB-KW"/>
</dbReference>
<dbReference type="PANTHER" id="PTHR43825:SF1">
    <property type="entry name" value="TRANSKETOLASE-LIKE PYRIMIDINE-BINDING DOMAIN-CONTAINING PROTEIN"/>
    <property type="match status" value="1"/>
</dbReference>
<accession>A0A9D1CEF0</accession>
<dbReference type="PANTHER" id="PTHR43825">
    <property type="entry name" value="PYRUVATE DEHYDROGENASE E1 COMPONENT"/>
    <property type="match status" value="1"/>
</dbReference>
<comment type="cofactor">
    <cofactor evidence="1">
        <name>thiamine diphosphate</name>
        <dbReference type="ChEBI" id="CHEBI:58937"/>
    </cofactor>
</comment>
<dbReference type="SMART" id="SM00861">
    <property type="entry name" value="Transket_pyr"/>
    <property type="match status" value="1"/>
</dbReference>